<keyword evidence="4" id="KW-0788">Thiol protease</keyword>
<evidence type="ECO:0000256" key="3">
    <source>
        <dbReference type="ARBA" id="ARBA00022801"/>
    </source>
</evidence>
<evidence type="ECO:0000256" key="4">
    <source>
        <dbReference type="ARBA" id="ARBA00022807"/>
    </source>
</evidence>
<evidence type="ECO:0000256" key="1">
    <source>
        <dbReference type="ARBA" id="ARBA00007074"/>
    </source>
</evidence>
<dbReference type="Pfam" id="PF18348">
    <property type="entry name" value="SH3_16"/>
    <property type="match status" value="1"/>
</dbReference>
<dbReference type="InterPro" id="IPR036028">
    <property type="entry name" value="SH3-like_dom_sf"/>
</dbReference>
<evidence type="ECO:0000313" key="7">
    <source>
        <dbReference type="Proteomes" id="UP000199071"/>
    </source>
</evidence>
<dbReference type="PANTHER" id="PTHR47053">
    <property type="entry name" value="MUREIN DD-ENDOPEPTIDASE MEPH-RELATED"/>
    <property type="match status" value="1"/>
</dbReference>
<sequence length="289" mass="31086">MIETLDPRLFAYRPELADARLEGRVEAEAFAEGSLKRVVASTAPLKRHPLANAPLDSEVVRGELVRVFGDTSDGWSFCQCQADSYVGFIPTGALDEPAPEPTHRVTALRTFVYPAPDLKLPPRATLCIGSLVTLDGEARTRGTDYRVLAGGEGAIVAIDVEPASAPLPTDFVSVAERFVHTPYRWGGRSSLGVDCSGFVQLVLGLTGRPAPRDTDLQATQIGQPVDGGIDGQLLRGDILVWQGHALIIRDGDSVIHSSGHHMRVVVEPKDEAFARLLKVVGSPIGVRRL</sequence>
<dbReference type="OrthoDB" id="9813368at2"/>
<dbReference type="Gene3D" id="3.90.1720.10">
    <property type="entry name" value="endopeptidase domain like (from Nostoc punctiforme)"/>
    <property type="match status" value="1"/>
</dbReference>
<dbReference type="GO" id="GO:0008234">
    <property type="term" value="F:cysteine-type peptidase activity"/>
    <property type="evidence" value="ECO:0007669"/>
    <property type="project" value="UniProtKB-KW"/>
</dbReference>
<feature type="domain" description="NlpC/P60" evidence="5">
    <location>
        <begin position="165"/>
        <end position="289"/>
    </location>
</feature>
<reference evidence="6 7" key="1">
    <citation type="submission" date="2016-10" db="EMBL/GenBank/DDBJ databases">
        <authorList>
            <person name="de Groot N.N."/>
        </authorList>
    </citation>
    <scope>NUCLEOTIDE SEQUENCE [LARGE SCALE GENOMIC DNA]</scope>
    <source>
        <strain evidence="6 7">ATCC 35022</strain>
    </source>
</reference>
<dbReference type="AlphaFoldDB" id="A0A1G6BUY8"/>
<evidence type="ECO:0000313" key="6">
    <source>
        <dbReference type="EMBL" id="SDB24429.1"/>
    </source>
</evidence>
<dbReference type="Proteomes" id="UP000199071">
    <property type="component" value="Unassembled WGS sequence"/>
</dbReference>
<dbReference type="InterPro" id="IPR038765">
    <property type="entry name" value="Papain-like_cys_pep_sf"/>
</dbReference>
<accession>A0A1G6BUY8</accession>
<keyword evidence="2" id="KW-0645">Protease</keyword>
<evidence type="ECO:0000259" key="5">
    <source>
        <dbReference type="PROSITE" id="PS51935"/>
    </source>
</evidence>
<dbReference type="PANTHER" id="PTHR47053:SF1">
    <property type="entry name" value="MUREIN DD-ENDOPEPTIDASE MEPH-RELATED"/>
    <property type="match status" value="1"/>
</dbReference>
<dbReference type="RefSeq" id="WP_090876149.1">
    <property type="nucleotide sequence ID" value="NZ_FMXQ01000003.1"/>
</dbReference>
<dbReference type="STRING" id="665467.SAMN02982931_01886"/>
<keyword evidence="7" id="KW-1185">Reference proteome</keyword>
<dbReference type="Pfam" id="PF00877">
    <property type="entry name" value="NLPC_P60"/>
    <property type="match status" value="1"/>
</dbReference>
<dbReference type="SUPFAM" id="SSF50044">
    <property type="entry name" value="SH3-domain"/>
    <property type="match status" value="1"/>
</dbReference>
<name>A0A1G6BUY8_9HYPH</name>
<dbReference type="GO" id="GO:0006508">
    <property type="term" value="P:proteolysis"/>
    <property type="evidence" value="ECO:0007669"/>
    <property type="project" value="UniProtKB-KW"/>
</dbReference>
<dbReference type="InterPro" id="IPR000064">
    <property type="entry name" value="NLP_P60_dom"/>
</dbReference>
<gene>
    <name evidence="6" type="ORF">SAMN02982931_01886</name>
</gene>
<organism evidence="6 7">
    <name type="scientific">Bauldia litoralis</name>
    <dbReference type="NCBI Taxonomy" id="665467"/>
    <lineage>
        <taxon>Bacteria</taxon>
        <taxon>Pseudomonadati</taxon>
        <taxon>Pseudomonadota</taxon>
        <taxon>Alphaproteobacteria</taxon>
        <taxon>Hyphomicrobiales</taxon>
        <taxon>Kaistiaceae</taxon>
        <taxon>Bauldia</taxon>
    </lineage>
</organism>
<protein>
    <submittedName>
        <fullName evidence="6">NlpC/P60 family protein</fullName>
    </submittedName>
</protein>
<dbReference type="EMBL" id="FMXQ01000003">
    <property type="protein sequence ID" value="SDB24429.1"/>
    <property type="molecule type" value="Genomic_DNA"/>
</dbReference>
<dbReference type="InterPro" id="IPR051202">
    <property type="entry name" value="Peptidase_C40"/>
</dbReference>
<comment type="similarity">
    <text evidence="1">Belongs to the peptidase C40 family.</text>
</comment>
<dbReference type="InterPro" id="IPR041382">
    <property type="entry name" value="SH3_16"/>
</dbReference>
<dbReference type="PROSITE" id="PS51935">
    <property type="entry name" value="NLPC_P60"/>
    <property type="match status" value="1"/>
</dbReference>
<keyword evidence="3" id="KW-0378">Hydrolase</keyword>
<proteinExistence type="inferred from homology"/>
<dbReference type="SUPFAM" id="SSF54001">
    <property type="entry name" value="Cysteine proteinases"/>
    <property type="match status" value="1"/>
</dbReference>
<evidence type="ECO:0000256" key="2">
    <source>
        <dbReference type="ARBA" id="ARBA00022670"/>
    </source>
</evidence>